<sequence>MQECNSVETPTKAKLKPASGNGEASTDATLFRQIVDNLRFICQSRPEIAYSVAVLEFGVKSSRDFLGDLGFNNLEILRNQEAYAPINYPVNGHLQWEKTSCPDILSPLKRKMPGRPKKKKKNGAMGTN</sequence>
<evidence type="ECO:0000313" key="3">
    <source>
        <dbReference type="Proteomes" id="UP001374535"/>
    </source>
</evidence>
<evidence type="ECO:0000256" key="1">
    <source>
        <dbReference type="SAM" id="MobiDB-lite"/>
    </source>
</evidence>
<name>A0AAQ3MEP0_VIGMU</name>
<evidence type="ECO:0000313" key="2">
    <source>
        <dbReference type="EMBL" id="WVY89706.1"/>
    </source>
</evidence>
<feature type="region of interest" description="Disordered" evidence="1">
    <location>
        <begin position="1"/>
        <end position="26"/>
    </location>
</feature>
<reference evidence="2 3" key="1">
    <citation type="journal article" date="2023" name="Life. Sci Alliance">
        <title>Evolutionary insights into 3D genome organization and epigenetic landscape of Vigna mungo.</title>
        <authorList>
            <person name="Junaid A."/>
            <person name="Singh B."/>
            <person name="Bhatia S."/>
        </authorList>
    </citation>
    <scope>NUCLEOTIDE SEQUENCE [LARGE SCALE GENOMIC DNA]</scope>
    <source>
        <strain evidence="2">Urdbean</strain>
    </source>
</reference>
<keyword evidence="3" id="KW-1185">Reference proteome</keyword>
<feature type="region of interest" description="Disordered" evidence="1">
    <location>
        <begin position="105"/>
        <end position="128"/>
    </location>
</feature>
<proteinExistence type="predicted"/>
<protein>
    <submittedName>
        <fullName evidence="2">Uncharacterized protein</fullName>
    </submittedName>
</protein>
<gene>
    <name evidence="2" type="ORF">V8G54_035220</name>
</gene>
<accession>A0AAQ3MEP0</accession>
<dbReference type="AlphaFoldDB" id="A0AAQ3MEP0"/>
<dbReference type="EMBL" id="CP144690">
    <property type="protein sequence ID" value="WVY89706.1"/>
    <property type="molecule type" value="Genomic_DNA"/>
</dbReference>
<feature type="compositionally biased region" description="Basic residues" evidence="1">
    <location>
        <begin position="108"/>
        <end position="122"/>
    </location>
</feature>
<dbReference type="Proteomes" id="UP001374535">
    <property type="component" value="Chromosome 11"/>
</dbReference>
<organism evidence="2 3">
    <name type="scientific">Vigna mungo</name>
    <name type="common">Black gram</name>
    <name type="synonym">Phaseolus mungo</name>
    <dbReference type="NCBI Taxonomy" id="3915"/>
    <lineage>
        <taxon>Eukaryota</taxon>
        <taxon>Viridiplantae</taxon>
        <taxon>Streptophyta</taxon>
        <taxon>Embryophyta</taxon>
        <taxon>Tracheophyta</taxon>
        <taxon>Spermatophyta</taxon>
        <taxon>Magnoliopsida</taxon>
        <taxon>eudicotyledons</taxon>
        <taxon>Gunneridae</taxon>
        <taxon>Pentapetalae</taxon>
        <taxon>rosids</taxon>
        <taxon>fabids</taxon>
        <taxon>Fabales</taxon>
        <taxon>Fabaceae</taxon>
        <taxon>Papilionoideae</taxon>
        <taxon>50 kb inversion clade</taxon>
        <taxon>NPAAA clade</taxon>
        <taxon>indigoferoid/millettioid clade</taxon>
        <taxon>Phaseoleae</taxon>
        <taxon>Vigna</taxon>
    </lineage>
</organism>